<organism evidence="1 2">
    <name type="scientific">Trichonephila inaurata madagascariensis</name>
    <dbReference type="NCBI Taxonomy" id="2747483"/>
    <lineage>
        <taxon>Eukaryota</taxon>
        <taxon>Metazoa</taxon>
        <taxon>Ecdysozoa</taxon>
        <taxon>Arthropoda</taxon>
        <taxon>Chelicerata</taxon>
        <taxon>Arachnida</taxon>
        <taxon>Araneae</taxon>
        <taxon>Araneomorphae</taxon>
        <taxon>Entelegynae</taxon>
        <taxon>Araneoidea</taxon>
        <taxon>Nephilidae</taxon>
        <taxon>Trichonephila</taxon>
        <taxon>Trichonephila inaurata</taxon>
    </lineage>
</organism>
<protein>
    <submittedName>
        <fullName evidence="1">Uncharacterized protein</fullName>
    </submittedName>
</protein>
<evidence type="ECO:0000313" key="2">
    <source>
        <dbReference type="Proteomes" id="UP000886998"/>
    </source>
</evidence>
<dbReference type="Proteomes" id="UP000886998">
    <property type="component" value="Unassembled WGS sequence"/>
</dbReference>
<accession>A0A8X6MGN0</accession>
<proteinExistence type="predicted"/>
<comment type="caution">
    <text evidence="1">The sequence shown here is derived from an EMBL/GenBank/DDBJ whole genome shotgun (WGS) entry which is preliminary data.</text>
</comment>
<reference evidence="1" key="1">
    <citation type="submission" date="2020-08" db="EMBL/GenBank/DDBJ databases">
        <title>Multicomponent nature underlies the extraordinary mechanical properties of spider dragline silk.</title>
        <authorList>
            <person name="Kono N."/>
            <person name="Nakamura H."/>
            <person name="Mori M."/>
            <person name="Yoshida Y."/>
            <person name="Ohtoshi R."/>
            <person name="Malay A.D."/>
            <person name="Moran D.A.P."/>
            <person name="Tomita M."/>
            <person name="Numata K."/>
            <person name="Arakawa K."/>
        </authorList>
    </citation>
    <scope>NUCLEOTIDE SEQUENCE</scope>
</reference>
<gene>
    <name evidence="1" type="ORF">TNIN_356341</name>
</gene>
<dbReference type="EMBL" id="BMAV01026376">
    <property type="protein sequence ID" value="GFS49917.1"/>
    <property type="molecule type" value="Genomic_DNA"/>
</dbReference>
<evidence type="ECO:0000313" key="1">
    <source>
        <dbReference type="EMBL" id="GFS49917.1"/>
    </source>
</evidence>
<name>A0A8X6MGN0_9ARAC</name>
<dbReference type="AlphaFoldDB" id="A0A8X6MGN0"/>
<sequence length="123" mass="14679">MCDLRRVSKQRCCLLSCSPNHPDKRELLEIDRDEVFLSERRGNKYFENLAGVEDVEWQVPDCGVRFEQEDLQWRDFEVLSMSMTTQQPKPTLAYSRRNILCGKVSKCIFFFKKKEEKSQYICR</sequence>
<keyword evidence="2" id="KW-1185">Reference proteome</keyword>